<dbReference type="Pfam" id="PF09990">
    <property type="entry name" value="DUF2231"/>
    <property type="match status" value="1"/>
</dbReference>
<evidence type="ECO:0000313" key="3">
    <source>
        <dbReference type="EMBL" id="SHI73635.1"/>
    </source>
</evidence>
<keyword evidence="4" id="KW-1185">Reference proteome</keyword>
<keyword evidence="1" id="KW-0812">Transmembrane</keyword>
<name>A0A1M6DK92_9VIBR</name>
<accession>A0A1M6DK92</accession>
<protein>
    <recommendedName>
        <fullName evidence="2">DUF2231 domain-containing protein</fullName>
    </recommendedName>
</protein>
<feature type="transmembrane region" description="Helical" evidence="1">
    <location>
        <begin position="44"/>
        <end position="66"/>
    </location>
</feature>
<feature type="transmembrane region" description="Helical" evidence="1">
    <location>
        <begin position="111"/>
        <end position="130"/>
    </location>
</feature>
<dbReference type="STRING" id="1216006.VA7868_04255"/>
<evidence type="ECO:0000259" key="2">
    <source>
        <dbReference type="Pfam" id="PF09990"/>
    </source>
</evidence>
<evidence type="ECO:0000313" key="4">
    <source>
        <dbReference type="Proteomes" id="UP000184608"/>
    </source>
</evidence>
<proteinExistence type="predicted"/>
<dbReference type="OrthoDB" id="5574313at2"/>
<feature type="transmembrane region" description="Helical" evidence="1">
    <location>
        <begin position="86"/>
        <end position="104"/>
    </location>
</feature>
<feature type="domain" description="DUF2231" evidence="2">
    <location>
        <begin position="9"/>
        <end position="142"/>
    </location>
</feature>
<dbReference type="EMBL" id="FQXZ01000046">
    <property type="protein sequence ID" value="SHI73635.1"/>
    <property type="molecule type" value="Genomic_DNA"/>
</dbReference>
<reference evidence="3 4" key="1">
    <citation type="submission" date="2016-11" db="EMBL/GenBank/DDBJ databases">
        <authorList>
            <person name="Jaros S."/>
            <person name="Januszkiewicz K."/>
            <person name="Wedrychowicz H."/>
        </authorList>
    </citation>
    <scope>NUCLEOTIDE SEQUENCE [LARGE SCALE GENOMIC DNA]</scope>
    <source>
        <strain evidence="3 4">CECT 7868</strain>
    </source>
</reference>
<dbReference type="AlphaFoldDB" id="A0A1M6DK92"/>
<dbReference type="InterPro" id="IPR019251">
    <property type="entry name" value="DUF2231_TM"/>
</dbReference>
<feature type="transmembrane region" description="Helical" evidence="1">
    <location>
        <begin position="12"/>
        <end position="32"/>
    </location>
</feature>
<sequence length="156" mass="17063">MIEILPNWHPMLIHFAISLLFFTGAAQIFICIRSPGEQHPIHFVMKWLVVGGAISVIAAVGSGFHAYESLSLDGPAQAEMMMHRNYALGTTCVFLAGAIIYLFFSSSLRSLACLCFILALLLVTITGFHGGELVFRHGLGVMPQTDLLPESDAVKW</sequence>
<gene>
    <name evidence="3" type="ORF">VA7868_04255</name>
</gene>
<organism evidence="3 4">
    <name type="scientific">Vibrio aerogenes CECT 7868</name>
    <dbReference type="NCBI Taxonomy" id="1216006"/>
    <lineage>
        <taxon>Bacteria</taxon>
        <taxon>Pseudomonadati</taxon>
        <taxon>Pseudomonadota</taxon>
        <taxon>Gammaproteobacteria</taxon>
        <taxon>Vibrionales</taxon>
        <taxon>Vibrionaceae</taxon>
        <taxon>Vibrio</taxon>
    </lineage>
</organism>
<keyword evidence="1" id="KW-1133">Transmembrane helix</keyword>
<keyword evidence="1" id="KW-0472">Membrane</keyword>
<dbReference type="RefSeq" id="WP_073605844.1">
    <property type="nucleotide sequence ID" value="NZ_FQXZ01000046.1"/>
</dbReference>
<dbReference type="Proteomes" id="UP000184608">
    <property type="component" value="Unassembled WGS sequence"/>
</dbReference>
<evidence type="ECO:0000256" key="1">
    <source>
        <dbReference type="SAM" id="Phobius"/>
    </source>
</evidence>